<dbReference type="EMBL" id="JARTCD010000013">
    <property type="protein sequence ID" value="KAJ8660344.1"/>
    <property type="molecule type" value="Genomic_DNA"/>
</dbReference>
<feature type="region of interest" description="Disordered" evidence="12">
    <location>
        <begin position="1723"/>
        <end position="1743"/>
    </location>
</feature>
<evidence type="ECO:0000256" key="9">
    <source>
        <dbReference type="ARBA" id="ARBA00023136"/>
    </source>
</evidence>
<dbReference type="Proteomes" id="UP001234581">
    <property type="component" value="Unassembled WGS sequence"/>
</dbReference>
<dbReference type="GO" id="GO:0000045">
    <property type="term" value="P:autophagosome assembly"/>
    <property type="evidence" value="ECO:0007669"/>
    <property type="project" value="TreeGrafter"/>
</dbReference>
<comment type="subcellular location">
    <subcellularLocation>
        <location evidence="1">Endoplasmic reticulum membrane</location>
        <topology evidence="1">Peripheral membrane protein</topology>
    </subcellularLocation>
    <subcellularLocation>
        <location evidence="2">Preautophagosomal structure membrane</location>
        <topology evidence="2">Peripheral membrane protein</topology>
    </subcellularLocation>
</comment>
<dbReference type="GO" id="GO:0061709">
    <property type="term" value="P:reticulophagy"/>
    <property type="evidence" value="ECO:0007669"/>
    <property type="project" value="TreeGrafter"/>
</dbReference>
<feature type="region of interest" description="Disordered" evidence="12">
    <location>
        <begin position="1352"/>
        <end position="1395"/>
    </location>
</feature>
<evidence type="ECO:0000256" key="1">
    <source>
        <dbReference type="ARBA" id="ARBA00004406"/>
    </source>
</evidence>
<dbReference type="PANTHER" id="PTHR13190">
    <property type="entry name" value="AUTOPHAGY-RELATED 2, ISOFORM A"/>
    <property type="match status" value="1"/>
</dbReference>
<feature type="region of interest" description="Disordered" evidence="12">
    <location>
        <begin position="1436"/>
        <end position="1459"/>
    </location>
</feature>
<keyword evidence="5" id="KW-0813">Transport</keyword>
<evidence type="ECO:0000256" key="8">
    <source>
        <dbReference type="ARBA" id="ARBA00023055"/>
    </source>
</evidence>
<evidence type="ECO:0000256" key="5">
    <source>
        <dbReference type="ARBA" id="ARBA00022448"/>
    </source>
</evidence>
<feature type="compositionally biased region" description="Low complexity" evidence="12">
    <location>
        <begin position="417"/>
        <end position="439"/>
    </location>
</feature>
<evidence type="ECO:0000256" key="4">
    <source>
        <dbReference type="ARBA" id="ARBA00018070"/>
    </source>
</evidence>
<comment type="similarity">
    <text evidence="3">Belongs to the ATG2 family.</text>
</comment>
<dbReference type="RefSeq" id="XP_058345257.1">
    <property type="nucleotide sequence ID" value="XM_058483868.1"/>
</dbReference>
<keyword evidence="14" id="KW-1185">Reference proteome</keyword>
<dbReference type="GO" id="GO:0043495">
    <property type="term" value="F:protein-membrane adaptor activity"/>
    <property type="evidence" value="ECO:0007669"/>
    <property type="project" value="TreeGrafter"/>
</dbReference>
<evidence type="ECO:0000256" key="6">
    <source>
        <dbReference type="ARBA" id="ARBA00022824"/>
    </source>
</evidence>
<sequence>MKAWQFLPSFWNSFALPTNIQKRLYKFLLRKAIGQFLAKELDLDNFDIELYNGSVELRDLDLNLETLNDCIADTPFVLVEGKVGSITASLPWSNLASGIIALKVQGLQLTLRPVKTRRKSRNKEDDDPPIMSSSLHFADDFLRTEMEDQELMDSIQKSMHISTSSSSDRQGDVDIGMEGLQVLTRVIDKMLAKVKVDVIDTTVRILHKSAAPPSPHHDEYYLDLQIARISYFDETPEFNKPSSQQPLDESSIHINNNTIKIITLSSPSIWIRSKNNGPLYSIPTNSETRLHNDDDENSDLEQTEFYEANEGLYGGGSNSIHSSFMSGSTTPRAYGAFSTSSNNTNKPYEALLFTMFDKENWIRVQMRPSYPLNPTRLSDHTSAIKQIDILCSHIRTMITPRQAAFLADLLKHTMDAMTDTSSSSSSTSESSTPDMTTSSIPRMDSILLSQSSSPDLGFDRIRSPPRLVIPNMTTPSSTTTTSSSAASTSASSVPDIKIKFQINEMEFYFLVHDGPDLSPPPPSMWETYECNGCKEIGHIRLAIRELVARYQQFPDNNNNAQRKDESTLAAASSLLSTFDIKVKRMSVDEWIRRPSFEPWSSKKAAAERAWQIPYERYLPILEFDDSIMHDYRHDTQFPSIVQSHATHRIRSHHHHHRDKSHHHEVIRIRVEKKHAHQSRRFVNATSLEENTQITIMPLKIHVDPQVADRFENYVYAMMELTEKWDKPTRPQEMSNLDSSLGQRIYEDLDRGSTKRQHCKSASFKCGFIRILLYVPDMSQVCVRDEFNDLLHSDILSVDIKQFGISWKSEGDGGQEEPTSAHTPFQGMNLGTTSNLDAPIKLQAECDFINVFLKQAHDTASRCWFTAKTIPPQEPDTFSTTSTVAIPQAPTFEITVRLSDSMHAPTVPAAKSGYFGSGSDIPNNLFEHLNKNESLDASRKPHVPMEDQTESAMMFKQRTVETSLFVVNCHFPSTRMNLAKEVWDTVQILQNDLLLWQPKFISRVQAAKQGDKVSGDSFVRRSGDYDAAGSSLRASSILSQSHERLGYLTHASSLLSLIAVMSDARWDLHWSSKDKTNKASYRVRMSEFRYFTVVKHLGTDENVTTLDIDELTLDQIVPFKRPILYKTISGELSPKRNTAMISVFAKLFNDYALNKQHKITSVVACNLCWRFSMDLDFIEQLVDFQKTPEEMVFIDPPTQYNKVYAHILDTSIDYKPIHLPSRAVIVIDDFQIITDIVSSGQPIISIKTFLERLDVMLVDDDHDIDDQHLDHVFGHRGSTCVSAKEYWSNLGFPSVISVVQFDALIKAKLDDLVLAPNLEVTIFNNVLVLEGCTDSFHSLINFVTYVANQGDLDTEQQQQQQQTKEDHPKRKTKAHGKQPIVTKHRSPEDNPDMLASLDPDAFRRITANVMSSASSSSSSSRPQSNVLDLGYVEGYYSTEATRPPPQKPRRRHAAQHPNMATKNESACRLLMHDLDELVIVENFYSTDKQVMRAGRPGVDTSRSLLSLRIHNFDIVWNLYDGYEFKYMRSMRSSSASSRPTSSSSIDSRLSRANSIDAGSSSYGSPTDLFGHSPDDIYYDDRHHQHQHQHQQRYPTPDIEMHVNGVSVELDLMPETERTGIHFVLDVRDFEVIDNVKTSSWNKFLGYMRPDSHSLPRERGSMMLHVDLQGIRPIDQDPTLEFRVKLKLLPLRLYVDQDALNFMVKYFTFDKNLLHSTTYANDAIKMPATEEADADEEEEEDDQQQEVFLQSVEIHPIVLKIDYKPKYVNYGNIKEGQFAELVNLFRLDEADIELSHVKLTGINGFTRLADRLMREWLPHIKNTQVPHMLSGVAPIRPFVNLGNGVADLVLLPIQQYRKDGRIMRGLQKGTQAFARATAMEAIKLSARFASGAQVILEQADDFFSSSSSTSSTATSRREQVVTDAIELFEDEEGYIYATTVPSKTTPLSMQQQQQQQQPTLSKFAHQPSDLTQGFQYAYQSLSRNLGAAAETIFAVPTEVVGEDNGHHAKAVIRAVPVAVIKPMIGLTGAFHSIMVGLRNSIDPNMRLQNQDKYKR</sequence>
<evidence type="ECO:0000256" key="2">
    <source>
        <dbReference type="ARBA" id="ARBA00004623"/>
    </source>
</evidence>
<dbReference type="GO" id="GO:0061908">
    <property type="term" value="C:phagophore"/>
    <property type="evidence" value="ECO:0007669"/>
    <property type="project" value="TreeGrafter"/>
</dbReference>
<comment type="catalytic activity">
    <reaction evidence="10">
        <text>a 1,2-diacyl-sn-glycero-3-phospho-L-serine(in) = a 1,2-diacyl-sn-glycero-3-phospho-L-serine(out)</text>
        <dbReference type="Rhea" id="RHEA:38663"/>
        <dbReference type="ChEBI" id="CHEBI:57262"/>
    </reaction>
</comment>
<keyword evidence="8" id="KW-0445">Lipid transport</keyword>
<feature type="compositionally biased region" description="Acidic residues" evidence="12">
    <location>
        <begin position="1728"/>
        <end position="1742"/>
    </location>
</feature>
<dbReference type="GO" id="GO:0006869">
    <property type="term" value="P:lipid transport"/>
    <property type="evidence" value="ECO:0007669"/>
    <property type="project" value="UniProtKB-KW"/>
</dbReference>
<evidence type="ECO:0000256" key="12">
    <source>
        <dbReference type="SAM" id="MobiDB-lite"/>
    </source>
</evidence>
<evidence type="ECO:0000256" key="7">
    <source>
        <dbReference type="ARBA" id="ARBA00023006"/>
    </source>
</evidence>
<dbReference type="Pfam" id="PF13329">
    <property type="entry name" value="ATG2_CAD"/>
    <property type="match status" value="1"/>
</dbReference>
<feature type="region of interest" description="Disordered" evidence="12">
    <location>
        <begin position="1572"/>
        <end position="1592"/>
    </location>
</feature>
<reference evidence="13 14" key="1">
    <citation type="submission" date="2023-03" db="EMBL/GenBank/DDBJ databases">
        <title>Genome sequence of Lichtheimia ornata CBS 291.66.</title>
        <authorList>
            <person name="Mohabir J.T."/>
            <person name="Shea T.P."/>
            <person name="Kurbessoian T."/>
            <person name="Berby B."/>
            <person name="Fontaine J."/>
            <person name="Livny J."/>
            <person name="Gnirke A."/>
            <person name="Stajich J.E."/>
            <person name="Cuomo C.A."/>
        </authorList>
    </citation>
    <scope>NUCLEOTIDE SEQUENCE [LARGE SCALE GENOMIC DNA]</scope>
    <source>
        <strain evidence="13">CBS 291.66</strain>
    </source>
</reference>
<dbReference type="GO" id="GO:0032266">
    <property type="term" value="F:phosphatidylinositol-3-phosphate binding"/>
    <property type="evidence" value="ECO:0007669"/>
    <property type="project" value="TreeGrafter"/>
</dbReference>
<protein>
    <recommendedName>
        <fullName evidence="4">Autophagy-related protein 2</fullName>
    </recommendedName>
</protein>
<keyword evidence="6" id="KW-0256">Endoplasmic reticulum</keyword>
<name>A0AAD7V7F0_9FUNG</name>
<gene>
    <name evidence="13" type="ORF">O0I10_003801</name>
</gene>
<evidence type="ECO:0000313" key="14">
    <source>
        <dbReference type="Proteomes" id="UP001234581"/>
    </source>
</evidence>
<dbReference type="InterPro" id="IPR026849">
    <property type="entry name" value="ATG2"/>
</dbReference>
<evidence type="ECO:0000256" key="11">
    <source>
        <dbReference type="ARBA" id="ARBA00024615"/>
    </source>
</evidence>
<evidence type="ECO:0000256" key="10">
    <source>
        <dbReference type="ARBA" id="ARBA00024479"/>
    </source>
</evidence>
<dbReference type="PANTHER" id="PTHR13190:SF1">
    <property type="entry name" value="AUTOPHAGY-RELATED 2, ISOFORM A"/>
    <property type="match status" value="1"/>
</dbReference>
<organism evidence="13 14">
    <name type="scientific">Lichtheimia ornata</name>
    <dbReference type="NCBI Taxonomy" id="688661"/>
    <lineage>
        <taxon>Eukaryota</taxon>
        <taxon>Fungi</taxon>
        <taxon>Fungi incertae sedis</taxon>
        <taxon>Mucoromycota</taxon>
        <taxon>Mucoromycotina</taxon>
        <taxon>Mucoromycetes</taxon>
        <taxon>Mucorales</taxon>
        <taxon>Lichtheimiaceae</taxon>
        <taxon>Lichtheimia</taxon>
    </lineage>
</organism>
<evidence type="ECO:0000313" key="13">
    <source>
        <dbReference type="EMBL" id="KAJ8660344.1"/>
    </source>
</evidence>
<keyword evidence="9" id="KW-0472">Membrane</keyword>
<feature type="region of interest" description="Disordered" evidence="12">
    <location>
        <begin position="459"/>
        <end position="488"/>
    </location>
</feature>
<comment type="caution">
    <text evidence="13">The sequence shown here is derived from an EMBL/GenBank/DDBJ whole genome shotgun (WGS) entry which is preliminary data.</text>
</comment>
<proteinExistence type="inferred from homology"/>
<dbReference type="GeneID" id="83211214"/>
<keyword evidence="7" id="KW-0072">Autophagy</keyword>
<dbReference type="GO" id="GO:0061723">
    <property type="term" value="P:glycophagy"/>
    <property type="evidence" value="ECO:0007669"/>
    <property type="project" value="TreeGrafter"/>
</dbReference>
<feature type="compositionally biased region" description="Basic and acidic residues" evidence="12">
    <location>
        <begin position="1572"/>
        <end position="1581"/>
    </location>
</feature>
<feature type="compositionally biased region" description="Low complexity" evidence="12">
    <location>
        <begin position="473"/>
        <end position="488"/>
    </location>
</feature>
<dbReference type="GO" id="GO:0000422">
    <property type="term" value="P:autophagy of mitochondrion"/>
    <property type="evidence" value="ECO:0007669"/>
    <property type="project" value="TreeGrafter"/>
</dbReference>
<dbReference type="GO" id="GO:0034727">
    <property type="term" value="P:piecemeal microautophagy of the nucleus"/>
    <property type="evidence" value="ECO:0007669"/>
    <property type="project" value="TreeGrafter"/>
</dbReference>
<dbReference type="GO" id="GO:0034045">
    <property type="term" value="C:phagophore assembly site membrane"/>
    <property type="evidence" value="ECO:0007669"/>
    <property type="project" value="UniProtKB-SubCell"/>
</dbReference>
<feature type="region of interest" description="Disordered" evidence="12">
    <location>
        <begin position="808"/>
        <end position="827"/>
    </location>
</feature>
<comment type="catalytic activity">
    <reaction evidence="11">
        <text>a 1,2-diacyl-sn-glycero-3-phosphoethanolamine(in) = a 1,2-diacyl-sn-glycero-3-phosphoethanolamine(out)</text>
        <dbReference type="Rhea" id="RHEA:38895"/>
        <dbReference type="ChEBI" id="CHEBI:64612"/>
    </reaction>
</comment>
<feature type="region of interest" description="Disordered" evidence="12">
    <location>
        <begin position="1529"/>
        <end position="1548"/>
    </location>
</feature>
<dbReference type="GO" id="GO:0005789">
    <property type="term" value="C:endoplasmic reticulum membrane"/>
    <property type="evidence" value="ECO:0007669"/>
    <property type="project" value="UniProtKB-SubCell"/>
</dbReference>
<evidence type="ECO:0000256" key="3">
    <source>
        <dbReference type="ARBA" id="ARBA00009714"/>
    </source>
</evidence>
<feature type="region of interest" description="Disordered" evidence="12">
    <location>
        <begin position="417"/>
        <end position="441"/>
    </location>
</feature>
<accession>A0AAD7V7F0</accession>